<dbReference type="SUPFAM" id="SSF51735">
    <property type="entry name" value="NAD(P)-binding Rossmann-fold domains"/>
    <property type="match status" value="1"/>
</dbReference>
<dbReference type="PANTHER" id="PTHR43008">
    <property type="entry name" value="BENZIL REDUCTASE"/>
    <property type="match status" value="1"/>
</dbReference>
<comment type="similarity">
    <text evidence="1">Belongs to the short-chain dehydrogenases/reductases (SDR) family.</text>
</comment>
<dbReference type="EMBL" id="JABEYC010000274">
    <property type="protein sequence ID" value="KAF4979834.1"/>
    <property type="molecule type" value="Genomic_DNA"/>
</dbReference>
<dbReference type="InterPro" id="IPR020904">
    <property type="entry name" value="Sc_DH/Rdtase_CS"/>
</dbReference>
<dbReference type="GO" id="GO:0050085">
    <property type="term" value="F:mannitol 2-dehydrogenase (NADP+) activity"/>
    <property type="evidence" value="ECO:0007669"/>
    <property type="project" value="UniProtKB-ARBA"/>
</dbReference>
<name>A0A8H4UMN4_9HYPO</name>
<accession>A0A8H4UMN4</accession>
<dbReference type="PRINTS" id="PR00081">
    <property type="entry name" value="GDHRDH"/>
</dbReference>
<dbReference type="Pfam" id="PF13561">
    <property type="entry name" value="adh_short_C2"/>
    <property type="match status" value="1"/>
</dbReference>
<proteinExistence type="inferred from homology"/>
<organism evidence="4 5">
    <name type="scientific">Fusarium zealandicum</name>
    <dbReference type="NCBI Taxonomy" id="1053134"/>
    <lineage>
        <taxon>Eukaryota</taxon>
        <taxon>Fungi</taxon>
        <taxon>Dikarya</taxon>
        <taxon>Ascomycota</taxon>
        <taxon>Pezizomycotina</taxon>
        <taxon>Sordariomycetes</taxon>
        <taxon>Hypocreomycetidae</taxon>
        <taxon>Hypocreales</taxon>
        <taxon>Nectriaceae</taxon>
        <taxon>Fusarium</taxon>
        <taxon>Fusarium staphyleae species complex</taxon>
    </lineage>
</organism>
<dbReference type="PRINTS" id="PR00080">
    <property type="entry name" value="SDRFAMILY"/>
</dbReference>
<dbReference type="GO" id="GO:0050664">
    <property type="term" value="F:oxidoreductase activity, acting on NAD(P)H, oxygen as acceptor"/>
    <property type="evidence" value="ECO:0007669"/>
    <property type="project" value="TreeGrafter"/>
</dbReference>
<evidence type="ECO:0000313" key="4">
    <source>
        <dbReference type="EMBL" id="KAF4979834.1"/>
    </source>
</evidence>
<dbReference type="PANTHER" id="PTHR43008:SF13">
    <property type="entry name" value="L-XYLULOSE REDUCTASE-RELATED"/>
    <property type="match status" value="1"/>
</dbReference>
<comment type="caution">
    <text evidence="4">The sequence shown here is derived from an EMBL/GenBank/DDBJ whole genome shotgun (WGS) entry which is preliminary data.</text>
</comment>
<evidence type="ECO:0000256" key="1">
    <source>
        <dbReference type="ARBA" id="ARBA00006484"/>
    </source>
</evidence>
<dbReference type="InterPro" id="IPR002347">
    <property type="entry name" value="SDR_fam"/>
</dbReference>
<dbReference type="PROSITE" id="PS00061">
    <property type="entry name" value="ADH_SHORT"/>
    <property type="match status" value="1"/>
</dbReference>
<dbReference type="FunFam" id="3.40.50.720:FF:000090">
    <property type="entry name" value="NADP-dependent mannitol dehydrogenase"/>
    <property type="match status" value="1"/>
</dbReference>
<dbReference type="CDD" id="cd05352">
    <property type="entry name" value="MDH-like_SDR_c"/>
    <property type="match status" value="1"/>
</dbReference>
<evidence type="ECO:0000256" key="3">
    <source>
        <dbReference type="ARBA" id="ARBA00023002"/>
    </source>
</evidence>
<dbReference type="OrthoDB" id="1888931at2759"/>
<sequence length="294" mass="31852">MSDLHPLNGGNFVHNDQRWVDGGSILKRFSLEGKTAIITGGAAGIGFAVAEAYAEVGANIALWYNTNTKGPERAEELAKKYNIKCKAYQVDIRDAEAVEKTVDQSVKDLNGRLDIFVANAGIPWTKGPMVDGPIDHYRDVVQTDLDGTYYCAKAAAKHWRRQKNEGTDLSGQPLTRYTSGSFVATASMSGSIVNIPQLQAAYNAAKAGVIHLVKSLSVEWAQFARANAISPGYIMTEISNFVPQETKSMWHDKIPLGREGEPHELQGAYLYLASDASTYATGANFVVDGGYSAP</sequence>
<keyword evidence="3" id="KW-0560">Oxidoreductase</keyword>
<keyword evidence="5" id="KW-1185">Reference proteome</keyword>
<dbReference type="Gene3D" id="3.40.50.720">
    <property type="entry name" value="NAD(P)-binding Rossmann-like Domain"/>
    <property type="match status" value="1"/>
</dbReference>
<reference evidence="4" key="2">
    <citation type="submission" date="2020-05" db="EMBL/GenBank/DDBJ databases">
        <authorList>
            <person name="Kim H.-S."/>
            <person name="Proctor R.H."/>
            <person name="Brown D.W."/>
        </authorList>
    </citation>
    <scope>NUCLEOTIDE SEQUENCE</scope>
    <source>
        <strain evidence="4">NRRL 22465</strain>
    </source>
</reference>
<reference evidence="4" key="1">
    <citation type="journal article" date="2020" name="BMC Genomics">
        <title>Correction to: Identification and distribution of gene clusters required for synthesis of sphingolipid metabolism inhibitors in diverse species of the filamentous fungus Fusarium.</title>
        <authorList>
            <person name="Kim H.S."/>
            <person name="Lohmar J.M."/>
            <person name="Busman M."/>
            <person name="Brown D.W."/>
            <person name="Naumann T.A."/>
            <person name="Divon H.H."/>
            <person name="Lysoe E."/>
            <person name="Uhlig S."/>
            <person name="Proctor R.H."/>
        </authorList>
    </citation>
    <scope>NUCLEOTIDE SEQUENCE</scope>
    <source>
        <strain evidence="4">NRRL 22465</strain>
    </source>
</reference>
<dbReference type="InterPro" id="IPR036291">
    <property type="entry name" value="NAD(P)-bd_dom_sf"/>
</dbReference>
<evidence type="ECO:0008006" key="6">
    <source>
        <dbReference type="Google" id="ProtNLM"/>
    </source>
</evidence>
<dbReference type="GO" id="GO:0019594">
    <property type="term" value="P:mannitol metabolic process"/>
    <property type="evidence" value="ECO:0007669"/>
    <property type="project" value="UniProtKB-ARBA"/>
</dbReference>
<evidence type="ECO:0000313" key="5">
    <source>
        <dbReference type="Proteomes" id="UP000635477"/>
    </source>
</evidence>
<protein>
    <recommendedName>
        <fullName evidence="6">L-xylulose reductase</fullName>
    </recommendedName>
</protein>
<dbReference type="Proteomes" id="UP000635477">
    <property type="component" value="Unassembled WGS sequence"/>
</dbReference>
<dbReference type="AlphaFoldDB" id="A0A8H4UMN4"/>
<evidence type="ECO:0000256" key="2">
    <source>
        <dbReference type="ARBA" id="ARBA00022857"/>
    </source>
</evidence>
<gene>
    <name evidence="4" type="ORF">FZEAL_4050</name>
</gene>
<keyword evidence="2" id="KW-0521">NADP</keyword>